<feature type="compositionally biased region" description="Polar residues" evidence="1">
    <location>
        <begin position="239"/>
        <end position="248"/>
    </location>
</feature>
<dbReference type="InterPro" id="IPR053006">
    <property type="entry name" value="Meiosis_regulatory"/>
</dbReference>
<organism evidence="3 4">
    <name type="scientific">Lophium mytilinum</name>
    <dbReference type="NCBI Taxonomy" id="390894"/>
    <lineage>
        <taxon>Eukaryota</taxon>
        <taxon>Fungi</taxon>
        <taxon>Dikarya</taxon>
        <taxon>Ascomycota</taxon>
        <taxon>Pezizomycotina</taxon>
        <taxon>Dothideomycetes</taxon>
        <taxon>Pleosporomycetidae</taxon>
        <taxon>Mytilinidiales</taxon>
        <taxon>Mytilinidiaceae</taxon>
        <taxon>Lophium</taxon>
    </lineage>
</organism>
<feature type="compositionally biased region" description="Polar residues" evidence="1">
    <location>
        <begin position="371"/>
        <end position="385"/>
    </location>
</feature>
<feature type="domain" description="Bacteriophage T5 Orf172 DNA-binding" evidence="2">
    <location>
        <begin position="390"/>
        <end position="527"/>
    </location>
</feature>
<feature type="region of interest" description="Disordered" evidence="1">
    <location>
        <begin position="121"/>
        <end position="197"/>
    </location>
</feature>
<dbReference type="Pfam" id="PF10544">
    <property type="entry name" value="T5orf172"/>
    <property type="match status" value="1"/>
</dbReference>
<feature type="compositionally biased region" description="Low complexity" evidence="1">
    <location>
        <begin position="430"/>
        <end position="451"/>
    </location>
</feature>
<reference evidence="3" key="1">
    <citation type="journal article" date="2020" name="Stud. Mycol.">
        <title>101 Dothideomycetes genomes: a test case for predicting lifestyles and emergence of pathogens.</title>
        <authorList>
            <person name="Haridas S."/>
            <person name="Albert R."/>
            <person name="Binder M."/>
            <person name="Bloem J."/>
            <person name="Labutti K."/>
            <person name="Salamov A."/>
            <person name="Andreopoulos B."/>
            <person name="Baker S."/>
            <person name="Barry K."/>
            <person name="Bills G."/>
            <person name="Bluhm B."/>
            <person name="Cannon C."/>
            <person name="Castanera R."/>
            <person name="Culley D."/>
            <person name="Daum C."/>
            <person name="Ezra D."/>
            <person name="Gonzalez J."/>
            <person name="Henrissat B."/>
            <person name="Kuo A."/>
            <person name="Liang C."/>
            <person name="Lipzen A."/>
            <person name="Lutzoni F."/>
            <person name="Magnuson J."/>
            <person name="Mondo S."/>
            <person name="Nolan M."/>
            <person name="Ohm R."/>
            <person name="Pangilinan J."/>
            <person name="Park H.-J."/>
            <person name="Ramirez L."/>
            <person name="Alfaro M."/>
            <person name="Sun H."/>
            <person name="Tritt A."/>
            <person name="Yoshinaga Y."/>
            <person name="Zwiers L.-H."/>
            <person name="Turgeon B."/>
            <person name="Goodwin S."/>
            <person name="Spatafora J."/>
            <person name="Crous P."/>
            <person name="Grigoriev I."/>
        </authorList>
    </citation>
    <scope>NUCLEOTIDE SEQUENCE</scope>
    <source>
        <strain evidence="3">CBS 269.34</strain>
    </source>
</reference>
<accession>A0A6A6QEK4</accession>
<evidence type="ECO:0000256" key="1">
    <source>
        <dbReference type="SAM" id="MobiDB-lite"/>
    </source>
</evidence>
<feature type="compositionally biased region" description="Polar residues" evidence="1">
    <location>
        <begin position="222"/>
        <end position="232"/>
    </location>
</feature>
<gene>
    <name evidence="3" type="ORF">BU16DRAFT_530930</name>
</gene>
<feature type="region of interest" description="Disordered" evidence="1">
    <location>
        <begin position="371"/>
        <end position="393"/>
    </location>
</feature>
<dbReference type="EMBL" id="MU004197">
    <property type="protein sequence ID" value="KAF2490444.1"/>
    <property type="molecule type" value="Genomic_DNA"/>
</dbReference>
<dbReference type="PANTHER" id="PTHR28094:SF2">
    <property type="entry name" value="BACTERIOPHAGE T5 ORF172 DNA-BINDING DOMAIN-CONTAINING PROTEIN"/>
    <property type="match status" value="1"/>
</dbReference>
<protein>
    <submittedName>
        <fullName evidence="3">DUF1766-domain-containing protein</fullName>
    </submittedName>
</protein>
<dbReference type="AlphaFoldDB" id="A0A6A6QEK4"/>
<evidence type="ECO:0000313" key="3">
    <source>
        <dbReference type="EMBL" id="KAF2490444.1"/>
    </source>
</evidence>
<keyword evidence="4" id="KW-1185">Reference proteome</keyword>
<dbReference type="SMART" id="SM00974">
    <property type="entry name" value="T5orf172"/>
    <property type="match status" value="1"/>
</dbReference>
<dbReference type="InterPro" id="IPR018306">
    <property type="entry name" value="Phage_T5_Orf172_DNA-bd"/>
</dbReference>
<name>A0A6A6QEK4_9PEZI</name>
<feature type="region of interest" description="Disordered" evidence="1">
    <location>
        <begin position="430"/>
        <end position="476"/>
    </location>
</feature>
<feature type="compositionally biased region" description="Low complexity" evidence="1">
    <location>
        <begin position="258"/>
        <end position="270"/>
    </location>
</feature>
<sequence>MPFIPHTPEALLPRSDSKNPATTCKGITSSGRPCRRGLAAAKSPLRSSNGVLAVVSVHDGVEDGSGAAAFFCWQHKDQAEQLAAANNRPQNEEDVTKLYPLQERSSIDTLVARLGILEVDDSNQNSRKSKKERRQEAEGTPTRPPRKINRPPTWDKVEGPLMSVPGDLMAAGERRSAKRPAESRPVRPSRPPPRKQSFWASLCCGAADDDYVEVVRHKKRVQPTTDDSTTLSVPAMPQYSETVSNTSGRRPEYPRPRPAIASASSQASAPPRKPLGEKTARPMNKTNPSAKSETQTLLSYIPPSLSPQKASSLLAELSKPISPYDEAGFIYIFCLSSDPNSTPSTDAATLLAPPSRAPNGRRVSDVLLEYSNQPRKQASTSTGSPGRTAGPGTLLLKIGRASNVHRRMNEWSRQCGYTPSLVRYYPYVPSSASPSPSGSPSGSPAASRRPSLQPGSQPSDPIRRVSEVSGSRKTPHVHRVERLIHLELAEKRTQHDCEACGKTHREWFEVEATRQGIRGVDEVVKRWVGWAEKAGLGEL</sequence>
<feature type="region of interest" description="Disordered" evidence="1">
    <location>
        <begin position="220"/>
        <end position="294"/>
    </location>
</feature>
<feature type="compositionally biased region" description="Polar residues" evidence="1">
    <location>
        <begin position="284"/>
        <end position="294"/>
    </location>
</feature>
<feature type="region of interest" description="Disordered" evidence="1">
    <location>
        <begin position="1"/>
        <end position="29"/>
    </location>
</feature>
<evidence type="ECO:0000259" key="2">
    <source>
        <dbReference type="SMART" id="SM00974"/>
    </source>
</evidence>
<dbReference type="OrthoDB" id="2417614at2759"/>
<dbReference type="Proteomes" id="UP000799750">
    <property type="component" value="Unassembled WGS sequence"/>
</dbReference>
<feature type="compositionally biased region" description="Basic and acidic residues" evidence="1">
    <location>
        <begin position="172"/>
        <end position="185"/>
    </location>
</feature>
<evidence type="ECO:0000313" key="4">
    <source>
        <dbReference type="Proteomes" id="UP000799750"/>
    </source>
</evidence>
<feature type="compositionally biased region" description="Polar residues" evidence="1">
    <location>
        <begin position="18"/>
        <end position="29"/>
    </location>
</feature>
<dbReference type="PANTHER" id="PTHR28094">
    <property type="entry name" value="MEIOTICALLY UP-REGULATED GENE 113 PROTEIN"/>
    <property type="match status" value="1"/>
</dbReference>
<proteinExistence type="predicted"/>